<feature type="region of interest" description="Disordered" evidence="1">
    <location>
        <begin position="43"/>
        <end position="89"/>
    </location>
</feature>
<evidence type="ECO:0000313" key="3">
    <source>
        <dbReference type="Proteomes" id="UP001311232"/>
    </source>
</evidence>
<evidence type="ECO:0000313" key="2">
    <source>
        <dbReference type="EMBL" id="KAK5607721.1"/>
    </source>
</evidence>
<feature type="compositionally biased region" description="Basic and acidic residues" evidence="1">
    <location>
        <begin position="63"/>
        <end position="81"/>
    </location>
</feature>
<accession>A0AAV9RFD7</accession>
<comment type="caution">
    <text evidence="2">The sequence shown here is derived from an EMBL/GenBank/DDBJ whole genome shotgun (WGS) entry which is preliminary data.</text>
</comment>
<sequence length="102" mass="10794">MSERRRLKSSGSRLFQSEPAGGGCLITLSWPLHTVTAAAAAAARQGGVDRPSAEIVTRAAGTSDERRLTETKGEGAKDQQNLRHSPQQIVSDNPLGLLSILS</sequence>
<organism evidence="2 3">
    <name type="scientific">Crenichthys baileyi</name>
    <name type="common">White River springfish</name>
    <dbReference type="NCBI Taxonomy" id="28760"/>
    <lineage>
        <taxon>Eukaryota</taxon>
        <taxon>Metazoa</taxon>
        <taxon>Chordata</taxon>
        <taxon>Craniata</taxon>
        <taxon>Vertebrata</taxon>
        <taxon>Euteleostomi</taxon>
        <taxon>Actinopterygii</taxon>
        <taxon>Neopterygii</taxon>
        <taxon>Teleostei</taxon>
        <taxon>Neoteleostei</taxon>
        <taxon>Acanthomorphata</taxon>
        <taxon>Ovalentaria</taxon>
        <taxon>Atherinomorphae</taxon>
        <taxon>Cyprinodontiformes</taxon>
        <taxon>Goodeidae</taxon>
        <taxon>Crenichthys</taxon>
    </lineage>
</organism>
<reference evidence="2 3" key="1">
    <citation type="submission" date="2021-06" db="EMBL/GenBank/DDBJ databases">
        <authorList>
            <person name="Palmer J.M."/>
        </authorList>
    </citation>
    <scope>NUCLEOTIDE SEQUENCE [LARGE SCALE GENOMIC DNA]</scope>
    <source>
        <strain evidence="2 3">MEX-2019</strain>
        <tissue evidence="2">Muscle</tissue>
    </source>
</reference>
<gene>
    <name evidence="2" type="ORF">CRENBAI_013343</name>
</gene>
<dbReference type="AlphaFoldDB" id="A0AAV9RFD7"/>
<keyword evidence="3" id="KW-1185">Reference proteome</keyword>
<protein>
    <submittedName>
        <fullName evidence="2">Uncharacterized protein</fullName>
    </submittedName>
</protein>
<proteinExistence type="predicted"/>
<dbReference type="EMBL" id="JAHHUM010001988">
    <property type="protein sequence ID" value="KAK5607721.1"/>
    <property type="molecule type" value="Genomic_DNA"/>
</dbReference>
<dbReference type="Proteomes" id="UP001311232">
    <property type="component" value="Unassembled WGS sequence"/>
</dbReference>
<evidence type="ECO:0000256" key="1">
    <source>
        <dbReference type="SAM" id="MobiDB-lite"/>
    </source>
</evidence>
<feature type="region of interest" description="Disordered" evidence="1">
    <location>
        <begin position="1"/>
        <end position="21"/>
    </location>
</feature>
<name>A0AAV9RFD7_9TELE</name>